<dbReference type="Gene3D" id="3.40.50.620">
    <property type="entry name" value="HUPs"/>
    <property type="match status" value="1"/>
</dbReference>
<dbReference type="EMBL" id="VIVN01000003">
    <property type="protein sequence ID" value="TWE05085.1"/>
    <property type="molecule type" value="Genomic_DNA"/>
</dbReference>
<accession>A0A561DP00</accession>
<dbReference type="PANTHER" id="PTHR21294:SF8">
    <property type="entry name" value="ELECTRON TRANSFER FLAVOPROTEIN SUBUNIT BETA"/>
    <property type="match status" value="1"/>
</dbReference>
<dbReference type="SMART" id="SM00893">
    <property type="entry name" value="ETF"/>
    <property type="match status" value="1"/>
</dbReference>
<dbReference type="GO" id="GO:0005829">
    <property type="term" value="C:cytosol"/>
    <property type="evidence" value="ECO:0007669"/>
    <property type="project" value="TreeGrafter"/>
</dbReference>
<evidence type="ECO:0000256" key="3">
    <source>
        <dbReference type="ARBA" id="ARBA00016797"/>
    </source>
</evidence>
<name>A0A561DP00_9BACI</name>
<dbReference type="PANTHER" id="PTHR21294">
    <property type="entry name" value="ELECTRON TRANSFER FLAVOPROTEIN BETA-SUBUNIT"/>
    <property type="match status" value="1"/>
</dbReference>
<evidence type="ECO:0000256" key="4">
    <source>
        <dbReference type="ARBA" id="ARBA00022448"/>
    </source>
</evidence>
<dbReference type="Pfam" id="PF01012">
    <property type="entry name" value="ETF"/>
    <property type="match status" value="1"/>
</dbReference>
<organism evidence="7 8">
    <name type="scientific">Neobacillus bataviensis</name>
    <dbReference type="NCBI Taxonomy" id="220685"/>
    <lineage>
        <taxon>Bacteria</taxon>
        <taxon>Bacillati</taxon>
        <taxon>Bacillota</taxon>
        <taxon>Bacilli</taxon>
        <taxon>Bacillales</taxon>
        <taxon>Bacillaceae</taxon>
        <taxon>Neobacillus</taxon>
    </lineage>
</organism>
<feature type="domain" description="Electron transfer flavoprotein alpha/beta-subunit N-terminal" evidence="6">
    <location>
        <begin position="21"/>
        <end position="207"/>
    </location>
</feature>
<evidence type="ECO:0000256" key="2">
    <source>
        <dbReference type="ARBA" id="ARBA00011355"/>
    </source>
</evidence>
<dbReference type="AlphaFoldDB" id="A0A561DP00"/>
<gene>
    <name evidence="7" type="ORF">FB550_103260</name>
</gene>
<reference evidence="7 8" key="1">
    <citation type="submission" date="2019-06" db="EMBL/GenBank/DDBJ databases">
        <title>Sorghum-associated microbial communities from plants grown in Nebraska, USA.</title>
        <authorList>
            <person name="Schachtman D."/>
        </authorList>
    </citation>
    <scope>NUCLEOTIDE SEQUENCE [LARGE SCALE GENOMIC DNA]</scope>
    <source>
        <strain evidence="7 8">2482</strain>
    </source>
</reference>
<keyword evidence="5" id="KW-0249">Electron transport</keyword>
<dbReference type="InterPro" id="IPR014730">
    <property type="entry name" value="ETF_a/b_N"/>
</dbReference>
<dbReference type="InterPro" id="IPR014729">
    <property type="entry name" value="Rossmann-like_a/b/a_fold"/>
</dbReference>
<evidence type="ECO:0000256" key="5">
    <source>
        <dbReference type="ARBA" id="ARBA00022982"/>
    </source>
</evidence>
<dbReference type="InterPro" id="IPR033948">
    <property type="entry name" value="ETF_beta_N"/>
</dbReference>
<dbReference type="SUPFAM" id="SSF52402">
    <property type="entry name" value="Adenine nucleotide alpha hydrolases-like"/>
    <property type="match status" value="1"/>
</dbReference>
<dbReference type="PIRSF" id="PIRSF000090">
    <property type="entry name" value="Beta-ETF"/>
    <property type="match status" value="1"/>
</dbReference>
<protein>
    <recommendedName>
        <fullName evidence="3">Electron transfer flavoprotein subunit beta</fullName>
    </recommendedName>
</protein>
<proteinExistence type="inferred from homology"/>
<dbReference type="Proteomes" id="UP000319671">
    <property type="component" value="Unassembled WGS sequence"/>
</dbReference>
<comment type="similarity">
    <text evidence="1">Belongs to the ETF beta-subunit/FixA family.</text>
</comment>
<sequence length="253" mass="28515">MKLLVCIKQTFDTEEKIELKEGEIVEETSQWIVNPYDEYAIEEALRLKEEHGGEVIVLTIGKERSESALRHGLAMGADHAVLIEDVESDEFIISKVIAAYVKDKNFDFILTGNQSIDNGAGQVGVRVAEELSIPHITSVVKLQIENQRVLAERDVEGETYKVETPLPVLVTCQQGLNEPRYPSLPNIMKAKRKSLEHLDVSDLIEKSVDISKKTNVVERYKPKKRKACTRIEGEPSVASQKLVKLLFEEAKIF</sequence>
<comment type="caution">
    <text evidence="7">The sequence shown here is derived from an EMBL/GenBank/DDBJ whole genome shotgun (WGS) entry which is preliminary data.</text>
</comment>
<dbReference type="GO" id="GO:0009055">
    <property type="term" value="F:electron transfer activity"/>
    <property type="evidence" value="ECO:0007669"/>
    <property type="project" value="InterPro"/>
</dbReference>
<evidence type="ECO:0000256" key="1">
    <source>
        <dbReference type="ARBA" id="ARBA00007557"/>
    </source>
</evidence>
<keyword evidence="4" id="KW-0813">Transport</keyword>
<dbReference type="RefSeq" id="WP_144563609.1">
    <property type="nucleotide sequence ID" value="NZ_VIVN01000003.1"/>
</dbReference>
<dbReference type="CDD" id="cd01714">
    <property type="entry name" value="ETF_beta"/>
    <property type="match status" value="1"/>
</dbReference>
<dbReference type="InterPro" id="IPR012255">
    <property type="entry name" value="ETF_b"/>
</dbReference>
<evidence type="ECO:0000259" key="6">
    <source>
        <dbReference type="SMART" id="SM00893"/>
    </source>
</evidence>
<comment type="subunit">
    <text evidence="2">Heterodimer of an alpha and a beta subunit.</text>
</comment>
<evidence type="ECO:0000313" key="8">
    <source>
        <dbReference type="Proteomes" id="UP000319671"/>
    </source>
</evidence>
<keyword evidence="8" id="KW-1185">Reference proteome</keyword>
<evidence type="ECO:0000313" key="7">
    <source>
        <dbReference type="EMBL" id="TWE05085.1"/>
    </source>
</evidence>